<evidence type="ECO:0000313" key="2">
    <source>
        <dbReference type="EMBL" id="ETV80097.1"/>
    </source>
</evidence>
<feature type="compositionally biased region" description="Basic and acidic residues" evidence="1">
    <location>
        <begin position="191"/>
        <end position="202"/>
    </location>
</feature>
<proteinExistence type="predicted"/>
<dbReference type="GeneID" id="20808488"/>
<dbReference type="EMBL" id="KI913126">
    <property type="protein sequence ID" value="ETV80097.1"/>
    <property type="molecule type" value="Genomic_DNA"/>
</dbReference>
<sequence>MPPTATTAVEWSKLDIRRLPTLVKEVDTLVKLAPEYKVLYSDEQMHAFLLSLQSRIDDVDAMRREFAEDPRVIVVDRQLFRLRDVCIDLKSTPVVAEYNSRLHEPKSAKSAPEPTQEVKPLYRWEARKPTWRQAMASQDLNYIALKEPGHYSTRSPVENTLQLEGQFEFQIIMTEDEWRWHQKQRRQVAAESKHVERKKKADVLGVAPQQRSIQSSTPYIDPLKLEKSVYR</sequence>
<gene>
    <name evidence="2" type="ORF">H257_06492</name>
</gene>
<dbReference type="RefSeq" id="XP_009830021.1">
    <property type="nucleotide sequence ID" value="XM_009831719.1"/>
</dbReference>
<accession>W4GKB9</accession>
<organism evidence="2">
    <name type="scientific">Aphanomyces astaci</name>
    <name type="common">Crayfish plague agent</name>
    <dbReference type="NCBI Taxonomy" id="112090"/>
    <lineage>
        <taxon>Eukaryota</taxon>
        <taxon>Sar</taxon>
        <taxon>Stramenopiles</taxon>
        <taxon>Oomycota</taxon>
        <taxon>Saprolegniomycetes</taxon>
        <taxon>Saprolegniales</taxon>
        <taxon>Verrucalvaceae</taxon>
        <taxon>Aphanomyces</taxon>
    </lineage>
</organism>
<feature type="region of interest" description="Disordered" evidence="1">
    <location>
        <begin position="190"/>
        <end position="218"/>
    </location>
</feature>
<name>W4GKB9_APHAT</name>
<dbReference type="VEuPathDB" id="FungiDB:H257_06492"/>
<feature type="compositionally biased region" description="Polar residues" evidence="1">
    <location>
        <begin position="209"/>
        <end position="218"/>
    </location>
</feature>
<protein>
    <submittedName>
        <fullName evidence="2">Uncharacterized protein</fullName>
    </submittedName>
</protein>
<reference evidence="2" key="1">
    <citation type="submission" date="2013-12" db="EMBL/GenBank/DDBJ databases">
        <title>The Genome Sequence of Aphanomyces astaci APO3.</title>
        <authorList>
            <consortium name="The Broad Institute Genomics Platform"/>
            <person name="Russ C."/>
            <person name="Tyler B."/>
            <person name="van West P."/>
            <person name="Dieguez-Uribeondo J."/>
            <person name="Young S.K."/>
            <person name="Zeng Q."/>
            <person name="Gargeya S."/>
            <person name="Fitzgerald M."/>
            <person name="Abouelleil A."/>
            <person name="Alvarado L."/>
            <person name="Chapman S.B."/>
            <person name="Gainer-Dewar J."/>
            <person name="Goldberg J."/>
            <person name="Griggs A."/>
            <person name="Gujja S."/>
            <person name="Hansen M."/>
            <person name="Howarth C."/>
            <person name="Imamovic A."/>
            <person name="Ireland A."/>
            <person name="Larimer J."/>
            <person name="McCowan C."/>
            <person name="Murphy C."/>
            <person name="Pearson M."/>
            <person name="Poon T.W."/>
            <person name="Priest M."/>
            <person name="Roberts A."/>
            <person name="Saif S."/>
            <person name="Shea T."/>
            <person name="Sykes S."/>
            <person name="Wortman J."/>
            <person name="Nusbaum C."/>
            <person name="Birren B."/>
        </authorList>
    </citation>
    <scope>NUCLEOTIDE SEQUENCE [LARGE SCALE GENOMIC DNA]</scope>
    <source>
        <strain evidence="2">APO3</strain>
    </source>
</reference>
<evidence type="ECO:0000256" key="1">
    <source>
        <dbReference type="SAM" id="MobiDB-lite"/>
    </source>
</evidence>
<dbReference type="OrthoDB" id="71468at2759"/>
<dbReference type="AlphaFoldDB" id="W4GKB9"/>